<dbReference type="RefSeq" id="WP_260905247.1">
    <property type="nucleotide sequence ID" value="NZ_JAOCZP010000005.1"/>
</dbReference>
<comment type="caution">
    <text evidence="3">The sequence shown here is derived from an EMBL/GenBank/DDBJ whole genome shotgun (WGS) entry which is preliminary data.</text>
</comment>
<sequence length="272" mass="30619">MTRLARWIQRVLIFLIASVTLWFIVTQIFERIDQRVPVFAALLLTYALAAYVVLPPVIHASVAVLRRNRIPRVTRAADGLPADPVNVVLVGSQEQLRSAFAAAGWHVADTLTIRSAARMVVSFILDRSYPTAPFSALYLFGRRQDIGFQEDVGDSPRKRHHIRFWAANIDPEFGVSDLAYWTRRLRIDPSQSHIWVGAGTTDTGFGLQSMTWQISHRVDRDADSEREHIVATLHGSGCIAEERYIEAGEPVGTHFITDGRIFHARLVPRESP</sequence>
<feature type="transmembrane region" description="Helical" evidence="1">
    <location>
        <begin position="12"/>
        <end position="29"/>
    </location>
</feature>
<keyword evidence="1" id="KW-0472">Membrane</keyword>
<dbReference type="InterPro" id="IPR025902">
    <property type="entry name" value="LssY-like-C_dom"/>
</dbReference>
<dbReference type="Proteomes" id="UP001320831">
    <property type="component" value="Unassembled WGS sequence"/>
</dbReference>
<proteinExistence type="predicted"/>
<dbReference type="Pfam" id="PF14067">
    <property type="entry name" value="LssY_C"/>
    <property type="match status" value="1"/>
</dbReference>
<keyword evidence="4" id="KW-1185">Reference proteome</keyword>
<evidence type="ECO:0000256" key="1">
    <source>
        <dbReference type="SAM" id="Phobius"/>
    </source>
</evidence>
<gene>
    <name evidence="3" type="ORF">N5A92_18285</name>
</gene>
<name>A0ABT2LQZ6_9HYPH</name>
<evidence type="ECO:0000313" key="3">
    <source>
        <dbReference type="EMBL" id="MCT7376975.1"/>
    </source>
</evidence>
<keyword evidence="1" id="KW-0812">Transmembrane</keyword>
<accession>A0ABT2LQZ6</accession>
<dbReference type="EMBL" id="JAOCZP010000005">
    <property type="protein sequence ID" value="MCT7376975.1"/>
    <property type="molecule type" value="Genomic_DNA"/>
</dbReference>
<organism evidence="3 4">
    <name type="scientific">Chelativorans salis</name>
    <dbReference type="NCBI Taxonomy" id="2978478"/>
    <lineage>
        <taxon>Bacteria</taxon>
        <taxon>Pseudomonadati</taxon>
        <taxon>Pseudomonadota</taxon>
        <taxon>Alphaproteobacteria</taxon>
        <taxon>Hyphomicrobiales</taxon>
        <taxon>Phyllobacteriaceae</taxon>
        <taxon>Chelativorans</taxon>
    </lineage>
</organism>
<evidence type="ECO:0000313" key="4">
    <source>
        <dbReference type="Proteomes" id="UP001320831"/>
    </source>
</evidence>
<protein>
    <submittedName>
        <fullName evidence="3">LssY C-terminal domain-containing protein</fullName>
    </submittedName>
</protein>
<evidence type="ECO:0000259" key="2">
    <source>
        <dbReference type="Pfam" id="PF14067"/>
    </source>
</evidence>
<reference evidence="3 4" key="1">
    <citation type="submission" date="2022-09" db="EMBL/GenBank/DDBJ databases">
        <title>Chelativorans salina sp. nov., a novel slightly halophilic bacterium isolated from a saline lake sediment enrichment.</title>
        <authorList>
            <person name="Gao L."/>
            <person name="Fang B.-Z."/>
            <person name="Li W.-J."/>
        </authorList>
    </citation>
    <scope>NUCLEOTIDE SEQUENCE [LARGE SCALE GENOMIC DNA]</scope>
    <source>
        <strain evidence="3 4">EGI FJ00035</strain>
    </source>
</reference>
<feature type="transmembrane region" description="Helical" evidence="1">
    <location>
        <begin position="41"/>
        <end position="65"/>
    </location>
</feature>
<keyword evidence="1" id="KW-1133">Transmembrane helix</keyword>
<feature type="domain" description="LssY-like C-terminal" evidence="2">
    <location>
        <begin position="68"/>
        <end position="260"/>
    </location>
</feature>